<protein>
    <recommendedName>
        <fullName evidence="3">DUF674 family protein</fullName>
    </recommendedName>
</protein>
<dbReference type="PANTHER" id="PTHR33103:SF95">
    <property type="entry name" value="DUF674 FAMILY PROTEIN"/>
    <property type="match status" value="1"/>
</dbReference>
<dbReference type="InterPro" id="IPR007750">
    <property type="entry name" value="DUF674"/>
</dbReference>
<dbReference type="AlphaFoldDB" id="A0AA87YVV6"/>
<gene>
    <name evidence="1" type="ORF">TIFTF001_045294</name>
</gene>
<reference evidence="1" key="1">
    <citation type="submission" date="2023-07" db="EMBL/GenBank/DDBJ databases">
        <title>draft genome sequence of fig (Ficus carica).</title>
        <authorList>
            <person name="Takahashi T."/>
            <person name="Nishimura K."/>
        </authorList>
    </citation>
    <scope>NUCLEOTIDE SEQUENCE</scope>
</reference>
<evidence type="ECO:0000313" key="1">
    <source>
        <dbReference type="EMBL" id="GMN20164.1"/>
    </source>
</evidence>
<name>A0AA87YVV6_FICCA</name>
<evidence type="ECO:0000313" key="2">
    <source>
        <dbReference type="Proteomes" id="UP001187192"/>
    </source>
</evidence>
<dbReference type="Pfam" id="PF05056">
    <property type="entry name" value="DUF674"/>
    <property type="match status" value="1"/>
</dbReference>
<dbReference type="EMBL" id="BTGU01003852">
    <property type="protein sequence ID" value="GMN20164.1"/>
    <property type="molecule type" value="Genomic_DNA"/>
</dbReference>
<proteinExistence type="predicted"/>
<organism evidence="1 2">
    <name type="scientific">Ficus carica</name>
    <name type="common">Common fig</name>
    <dbReference type="NCBI Taxonomy" id="3494"/>
    <lineage>
        <taxon>Eukaryota</taxon>
        <taxon>Viridiplantae</taxon>
        <taxon>Streptophyta</taxon>
        <taxon>Embryophyta</taxon>
        <taxon>Tracheophyta</taxon>
        <taxon>Spermatophyta</taxon>
        <taxon>Magnoliopsida</taxon>
        <taxon>eudicotyledons</taxon>
        <taxon>Gunneridae</taxon>
        <taxon>Pentapetalae</taxon>
        <taxon>rosids</taxon>
        <taxon>fabids</taxon>
        <taxon>Rosales</taxon>
        <taxon>Moraceae</taxon>
        <taxon>Ficeae</taxon>
        <taxon>Ficus</taxon>
    </lineage>
</organism>
<keyword evidence="2" id="KW-1185">Reference proteome</keyword>
<dbReference type="Proteomes" id="UP001187192">
    <property type="component" value="Unassembled WGS sequence"/>
</dbReference>
<accession>A0AA87YVV6</accession>
<comment type="caution">
    <text evidence="1">The sequence shown here is derived from an EMBL/GenBank/DDBJ whole genome shotgun (WGS) entry which is preliminary data.</text>
</comment>
<evidence type="ECO:0008006" key="3">
    <source>
        <dbReference type="Google" id="ProtNLM"/>
    </source>
</evidence>
<dbReference type="PANTHER" id="PTHR33103">
    <property type="entry name" value="OS01G0153900 PROTEIN"/>
    <property type="match status" value="1"/>
</dbReference>
<sequence>MADSISLKVLVDKKMNRVIYAESDEDFVDILFSFLTTPIGTIVRLTSNQSPTLRMGSLNNLYTSVENMDAKYFRSQGRKAMLLSPRNWAEPQCKKLKLNVDGDAAATKHFLCTTIDCSHRLLCHYEDAICTCGAYMNRQKNLSEKESKHHGGVFVDERIRFIISDDFQVKPVSTTASFSLFSKHGITDGSAIEERTFTIAGTDEVLNLLGRSLVSRMPLTEALLKHKPLAELNNVNILYQGGLCVESQTNEDVTNQEGKITVKLIVSKSKNMVCYAEAKKDFVNLLVSFLGVPLGYVVQNMHGGSSNGCIDQLYKSVQDLDEECFNSSERREMLVSPKLAFGFGYKNDLVGVEEGSQPTYYYHYSFRHCEENLYSSYPGYSNSLKVIEPKSREFLTGPTMFVVTDSLVITPISSIFALSILNQMKIPFNDIEEKVVHVGKEEVGSVLCSVI</sequence>